<dbReference type="EMBL" id="MCBR01011913">
    <property type="protein sequence ID" value="RKF65575.1"/>
    <property type="molecule type" value="Genomic_DNA"/>
</dbReference>
<name>A0A420I2S0_9PEZI</name>
<accession>A0A420I2S0</accession>
<dbReference type="Proteomes" id="UP000285405">
    <property type="component" value="Unassembled WGS sequence"/>
</dbReference>
<reference evidence="4 5" key="1">
    <citation type="journal article" date="2018" name="BMC Genomics">
        <title>Comparative genome analyses reveal sequence features reflecting distinct modes of host-adaptation between dicot and monocot powdery mildew.</title>
        <authorList>
            <person name="Wu Y."/>
            <person name="Ma X."/>
            <person name="Pan Z."/>
            <person name="Kale S.D."/>
            <person name="Song Y."/>
            <person name="King H."/>
            <person name="Zhang Q."/>
            <person name="Presley C."/>
            <person name="Deng X."/>
            <person name="Wei C.I."/>
            <person name="Xiao S."/>
        </authorList>
    </citation>
    <scope>NUCLEOTIDE SEQUENCE [LARGE SCALE GENOMIC DNA]</scope>
    <source>
        <strain evidence="3">UCSC1</strain>
        <strain evidence="2">UMSG3</strain>
    </source>
</reference>
<evidence type="ECO:0000313" key="2">
    <source>
        <dbReference type="EMBL" id="RKF63984.1"/>
    </source>
</evidence>
<evidence type="ECO:0000313" key="5">
    <source>
        <dbReference type="Proteomes" id="UP000285405"/>
    </source>
</evidence>
<keyword evidence="4" id="KW-1185">Reference proteome</keyword>
<feature type="region of interest" description="Disordered" evidence="1">
    <location>
        <begin position="1"/>
        <end position="32"/>
    </location>
</feature>
<dbReference type="EMBL" id="MCBQ01013572">
    <property type="protein sequence ID" value="RKF63984.1"/>
    <property type="molecule type" value="Genomic_DNA"/>
</dbReference>
<gene>
    <name evidence="3" type="ORF">GcC1_119001</name>
    <name evidence="2" type="ORF">GcM3_135013</name>
</gene>
<comment type="caution">
    <text evidence="2">The sequence shown here is derived from an EMBL/GenBank/DDBJ whole genome shotgun (WGS) entry which is preliminary data.</text>
</comment>
<evidence type="ECO:0000313" key="4">
    <source>
        <dbReference type="Proteomes" id="UP000283383"/>
    </source>
</evidence>
<evidence type="ECO:0000256" key="1">
    <source>
        <dbReference type="SAM" id="MobiDB-lite"/>
    </source>
</evidence>
<proteinExistence type="predicted"/>
<evidence type="ECO:0000313" key="3">
    <source>
        <dbReference type="EMBL" id="RKF65575.1"/>
    </source>
</evidence>
<protein>
    <submittedName>
        <fullName evidence="2">Putative transcription factor far1-related</fullName>
    </submittedName>
</protein>
<sequence length="198" mass="22757">MSNSRSSFWEVVTGSSRPPGPEITESRSMIPPPECSYDGERLDRACGDCQVFARSHGYHLRRAPGSDKSKGRIYLVCNRSGEYDVRGTIRRTESQRTGCGFKVRIRYFKLENKTRVIHEFVQHNHGPSVDATTADVYHHCSNEERAYIRHRRCLGDQPRQALEGLLRQFPETLLQYHDVKNEFAAARVEESRLYGAPR</sequence>
<dbReference type="AlphaFoldDB" id="A0A420I2S0"/>
<organism evidence="2 4">
    <name type="scientific">Golovinomyces cichoracearum</name>
    <dbReference type="NCBI Taxonomy" id="62708"/>
    <lineage>
        <taxon>Eukaryota</taxon>
        <taxon>Fungi</taxon>
        <taxon>Dikarya</taxon>
        <taxon>Ascomycota</taxon>
        <taxon>Pezizomycotina</taxon>
        <taxon>Leotiomycetes</taxon>
        <taxon>Erysiphales</taxon>
        <taxon>Erysiphaceae</taxon>
        <taxon>Golovinomyces</taxon>
    </lineage>
</organism>
<dbReference type="Proteomes" id="UP000283383">
    <property type="component" value="Unassembled WGS sequence"/>
</dbReference>
<dbReference type="OrthoDB" id="3582634at2759"/>